<evidence type="ECO:0000313" key="2">
    <source>
        <dbReference type="Proteomes" id="UP001194580"/>
    </source>
</evidence>
<name>A0AAD4D260_9FUNG</name>
<proteinExistence type="predicted"/>
<dbReference type="AlphaFoldDB" id="A0AAD4D260"/>
<accession>A0AAD4D260</accession>
<dbReference type="EMBL" id="JAAAIL010002403">
    <property type="protein sequence ID" value="KAG0257546.1"/>
    <property type="molecule type" value="Genomic_DNA"/>
</dbReference>
<protein>
    <submittedName>
        <fullName evidence="1">Uncharacterized protein</fullName>
    </submittedName>
</protein>
<gene>
    <name evidence="1" type="ORF">BGZ95_005212</name>
</gene>
<dbReference type="Proteomes" id="UP001194580">
    <property type="component" value="Unassembled WGS sequence"/>
</dbReference>
<comment type="caution">
    <text evidence="1">The sequence shown here is derived from an EMBL/GenBank/DDBJ whole genome shotgun (WGS) entry which is preliminary data.</text>
</comment>
<reference evidence="1" key="1">
    <citation type="journal article" date="2020" name="Fungal Divers.">
        <title>Resolving the Mortierellaceae phylogeny through synthesis of multi-gene phylogenetics and phylogenomics.</title>
        <authorList>
            <person name="Vandepol N."/>
            <person name="Liber J."/>
            <person name="Desiro A."/>
            <person name="Na H."/>
            <person name="Kennedy M."/>
            <person name="Barry K."/>
            <person name="Grigoriev I.V."/>
            <person name="Miller A.N."/>
            <person name="O'Donnell K."/>
            <person name="Stajich J.E."/>
            <person name="Bonito G."/>
        </authorList>
    </citation>
    <scope>NUCLEOTIDE SEQUENCE</scope>
    <source>
        <strain evidence="1">NRRL 28262</strain>
    </source>
</reference>
<feature type="non-terminal residue" evidence="1">
    <location>
        <position position="331"/>
    </location>
</feature>
<sequence>MLFQLRGVDDLRERDVAEFLEPLPGLVVALKEHEKKYDDHDVKEEQETLAIVYQDESHALNTLKARFAGEAPWLEYSIPYPLVTLQQPYSPNNVYSDYEPKIFYYPERTYEDWLKMDVWEVLSKPLVNYLEENYFKERRRQLWMKSYRLDVYFASMDTNNYVESWHNQLKSNQLKNHYRARADRILYILAEVILEAFEKDEFVAIIRICRGTKGEVLDILHQQDVQAMTEETIQKYFLFIDGCYLVESITFPGIYYDLSLTDGLINSCICEYFLRYHRLYKHIPMAICKFPDNLRLPLNNNFYVSRTLAVSSTALDIEQQDNKQDETPEDE</sequence>
<keyword evidence="2" id="KW-1185">Reference proteome</keyword>
<evidence type="ECO:0000313" key="1">
    <source>
        <dbReference type="EMBL" id="KAG0257546.1"/>
    </source>
</evidence>
<organism evidence="1 2">
    <name type="scientific">Linnemannia exigua</name>
    <dbReference type="NCBI Taxonomy" id="604196"/>
    <lineage>
        <taxon>Eukaryota</taxon>
        <taxon>Fungi</taxon>
        <taxon>Fungi incertae sedis</taxon>
        <taxon>Mucoromycota</taxon>
        <taxon>Mortierellomycotina</taxon>
        <taxon>Mortierellomycetes</taxon>
        <taxon>Mortierellales</taxon>
        <taxon>Mortierellaceae</taxon>
        <taxon>Linnemannia</taxon>
    </lineage>
</organism>